<feature type="domain" description="MULE transposase" evidence="2">
    <location>
        <begin position="361"/>
        <end position="453"/>
    </location>
</feature>
<evidence type="ECO:0000259" key="3">
    <source>
        <dbReference type="Pfam" id="PF26130"/>
    </source>
</evidence>
<protein>
    <recommendedName>
        <fullName evidence="6">MULE transposase domain-containing protein</fullName>
    </recommendedName>
</protein>
<sequence>MGSYILTCFHHGGCVVGNPNPTYQREVDVFGVGIDKDHFSLVEFLSYTKDLGYTNVKGFYCEDNNELVQVTSDTQLLEFVKDLVDGDEFHVYVVHEVDELEELPAPTGLLPWSDTVDESVGINTEGTVENDSDLNGVDTELPRGNTNQNEAESDLPSSDTDVDVIPDEDDSDVDEELRSLRAERRNKRNPNLRKKRDREKKTITKEVPIGEAGVDRGFEDIGINKKDRYVGRLGGDEKYIDSSECDSDDSTDILDAEAVGGVDLPGRRKSKKVREELGLKVGRTICYKAKMMILRENMGDWNMEFARLCDYAEVIKQTNPGSSVWVRMDRKTVPGKNLFVYFYVCLDALKKGWKEGCRRIIGFDGCFLKGACKGELLVAVGRNGNNQMFPIAWAVVDKETKHSWSFFINYLKEDLQLGTGQGLTVMSDMQKGLQAAVGELLPNAEVRMCARHI</sequence>
<dbReference type="PANTHER" id="PTHR31973:SF197">
    <property type="entry name" value="SWIM-TYPE DOMAIN-CONTAINING PROTEIN"/>
    <property type="match status" value="1"/>
</dbReference>
<dbReference type="AlphaFoldDB" id="A0AAF0QJY1"/>
<dbReference type="EMBL" id="CP133615">
    <property type="protein sequence ID" value="WMV23808.1"/>
    <property type="molecule type" value="Genomic_DNA"/>
</dbReference>
<feature type="domain" description="PB1-like" evidence="3">
    <location>
        <begin position="1"/>
        <end position="95"/>
    </location>
</feature>
<dbReference type="PANTHER" id="PTHR31973">
    <property type="entry name" value="POLYPROTEIN, PUTATIVE-RELATED"/>
    <property type="match status" value="1"/>
</dbReference>
<evidence type="ECO:0000259" key="2">
    <source>
        <dbReference type="Pfam" id="PF10551"/>
    </source>
</evidence>
<dbReference type="Proteomes" id="UP001234989">
    <property type="component" value="Chromosome 4"/>
</dbReference>
<dbReference type="InterPro" id="IPR058594">
    <property type="entry name" value="PB1-like_dom_pln"/>
</dbReference>
<evidence type="ECO:0000256" key="1">
    <source>
        <dbReference type="SAM" id="MobiDB-lite"/>
    </source>
</evidence>
<dbReference type="Pfam" id="PF26130">
    <property type="entry name" value="PB1-like"/>
    <property type="match status" value="1"/>
</dbReference>
<feature type="compositionally biased region" description="Acidic residues" evidence="1">
    <location>
        <begin position="160"/>
        <end position="175"/>
    </location>
</feature>
<gene>
    <name evidence="4" type="ORF">MTR67_017193</name>
</gene>
<keyword evidence="5" id="KW-1185">Reference proteome</keyword>
<organism evidence="4 5">
    <name type="scientific">Solanum verrucosum</name>
    <dbReference type="NCBI Taxonomy" id="315347"/>
    <lineage>
        <taxon>Eukaryota</taxon>
        <taxon>Viridiplantae</taxon>
        <taxon>Streptophyta</taxon>
        <taxon>Embryophyta</taxon>
        <taxon>Tracheophyta</taxon>
        <taxon>Spermatophyta</taxon>
        <taxon>Magnoliopsida</taxon>
        <taxon>eudicotyledons</taxon>
        <taxon>Gunneridae</taxon>
        <taxon>Pentapetalae</taxon>
        <taxon>asterids</taxon>
        <taxon>lamiids</taxon>
        <taxon>Solanales</taxon>
        <taxon>Solanaceae</taxon>
        <taxon>Solanoideae</taxon>
        <taxon>Solaneae</taxon>
        <taxon>Solanum</taxon>
    </lineage>
</organism>
<name>A0AAF0QJY1_SOLVR</name>
<dbReference type="InterPro" id="IPR018289">
    <property type="entry name" value="MULE_transposase_dom"/>
</dbReference>
<reference evidence="4" key="1">
    <citation type="submission" date="2023-08" db="EMBL/GenBank/DDBJ databases">
        <title>A de novo genome assembly of Solanum verrucosum Schlechtendal, a Mexican diploid species geographically isolated from the other diploid A-genome species in potato relatives.</title>
        <authorList>
            <person name="Hosaka K."/>
        </authorList>
    </citation>
    <scope>NUCLEOTIDE SEQUENCE</scope>
    <source>
        <tissue evidence="4">Young leaves</tissue>
    </source>
</reference>
<proteinExistence type="predicted"/>
<evidence type="ECO:0000313" key="4">
    <source>
        <dbReference type="EMBL" id="WMV23808.1"/>
    </source>
</evidence>
<feature type="compositionally biased region" description="Basic residues" evidence="1">
    <location>
        <begin position="184"/>
        <end position="198"/>
    </location>
</feature>
<dbReference type="Pfam" id="PF10551">
    <property type="entry name" value="MULE"/>
    <property type="match status" value="1"/>
</dbReference>
<evidence type="ECO:0008006" key="6">
    <source>
        <dbReference type="Google" id="ProtNLM"/>
    </source>
</evidence>
<evidence type="ECO:0000313" key="5">
    <source>
        <dbReference type="Proteomes" id="UP001234989"/>
    </source>
</evidence>
<accession>A0AAF0QJY1</accession>
<feature type="region of interest" description="Disordered" evidence="1">
    <location>
        <begin position="125"/>
        <end position="202"/>
    </location>
</feature>
<feature type="compositionally biased region" description="Polar residues" evidence="1">
    <location>
        <begin position="144"/>
        <end position="158"/>
    </location>
</feature>